<accession>A0A562BSZ1</accession>
<name>A0A562BSZ1_9BURK</name>
<keyword evidence="2" id="KW-1185">Reference proteome</keyword>
<gene>
    <name evidence="1" type="ORF">L602_001300000210</name>
</gene>
<sequence>MARGLGLQAVGTHIDALVTELRPMGQALRAARMATSGVAFGPRPARAGSAREQAALERARDYLLDDMSMREAWDVYRTGFLGEPVRTGRPFPVGFVLENLAATGVPLREPIADVLRLYLDNRGDYFDGQGRLAREIDTWGLMLRLARRVPVDAALADLLWQPLHAIAAALERDGDIPVWVMDTAPPGAQQRLYGMHCTACQAHLLLALAMHDVPIGNELLRTGVSRLAATLEATDTGGAVFYGPRYLAWMVRQLVAALTRGPGPDTVALSEGRHRLSAALDVLLARIGTGGLATPQQAALSILAAAAQGPARDACVDLLLREQRPDGGWNAEALYWAPTQQHPGYWYASRLATSSLCHRALAQREE</sequence>
<dbReference type="EMBL" id="VLJN01000005">
    <property type="protein sequence ID" value="TWG88264.1"/>
    <property type="molecule type" value="Genomic_DNA"/>
</dbReference>
<evidence type="ECO:0000313" key="2">
    <source>
        <dbReference type="Proteomes" id="UP000318141"/>
    </source>
</evidence>
<dbReference type="InterPro" id="IPR008930">
    <property type="entry name" value="Terpenoid_cyclase/PrenylTrfase"/>
</dbReference>
<dbReference type="SUPFAM" id="SSF48239">
    <property type="entry name" value="Terpenoid cyclases/Protein prenyltransferases"/>
    <property type="match status" value="1"/>
</dbReference>
<dbReference type="AlphaFoldDB" id="A0A562BSZ1"/>
<comment type="caution">
    <text evidence="1">The sequence shown here is derived from an EMBL/GenBank/DDBJ whole genome shotgun (WGS) entry which is preliminary data.</text>
</comment>
<dbReference type="Proteomes" id="UP000318141">
    <property type="component" value="Unassembled WGS sequence"/>
</dbReference>
<evidence type="ECO:0000313" key="1">
    <source>
        <dbReference type="EMBL" id="TWG88264.1"/>
    </source>
</evidence>
<proteinExistence type="predicted"/>
<protein>
    <submittedName>
        <fullName evidence="1">Uncharacterized protein</fullName>
    </submittedName>
</protein>
<organism evidence="1 2">
    <name type="scientific">Cupriavidus gilardii J11</name>
    <dbReference type="NCBI Taxonomy" id="936133"/>
    <lineage>
        <taxon>Bacteria</taxon>
        <taxon>Pseudomonadati</taxon>
        <taxon>Pseudomonadota</taxon>
        <taxon>Betaproteobacteria</taxon>
        <taxon>Burkholderiales</taxon>
        <taxon>Burkholderiaceae</taxon>
        <taxon>Cupriavidus</taxon>
    </lineage>
</organism>
<reference evidence="1 2" key="1">
    <citation type="submission" date="2019-07" db="EMBL/GenBank/DDBJ databases">
        <title>Genome sequencing of lignin-degrading bacterial isolates.</title>
        <authorList>
            <person name="Gladden J."/>
        </authorList>
    </citation>
    <scope>NUCLEOTIDE SEQUENCE [LARGE SCALE GENOMIC DNA]</scope>
    <source>
        <strain evidence="1 2">J11</strain>
    </source>
</reference>